<accession>A0ABV7K7I1</accession>
<dbReference type="EMBL" id="JBHRTK010000001">
    <property type="protein sequence ID" value="MFC3204974.1"/>
    <property type="molecule type" value="Genomic_DNA"/>
</dbReference>
<gene>
    <name evidence="1" type="ORF">ACFOHJ_02010</name>
</gene>
<proteinExistence type="predicted"/>
<evidence type="ECO:0000313" key="2">
    <source>
        <dbReference type="Proteomes" id="UP001595583"/>
    </source>
</evidence>
<sequence length="54" mass="6236">MQHVRSTIEQLRRYIAACEARAELLEVDALLGVALEEVRRKIRQKEARAPHPTL</sequence>
<keyword evidence="2" id="KW-1185">Reference proteome</keyword>
<dbReference type="Proteomes" id="UP001595583">
    <property type="component" value="Unassembled WGS sequence"/>
</dbReference>
<reference evidence="2" key="1">
    <citation type="journal article" date="2019" name="Int. J. Syst. Evol. Microbiol.">
        <title>The Global Catalogue of Microorganisms (GCM) 10K type strain sequencing project: providing services to taxonomists for standard genome sequencing and annotation.</title>
        <authorList>
            <consortium name="The Broad Institute Genomics Platform"/>
            <consortium name="The Broad Institute Genome Sequencing Center for Infectious Disease"/>
            <person name="Wu L."/>
            <person name="Ma J."/>
        </authorList>
    </citation>
    <scope>NUCLEOTIDE SEQUENCE [LARGE SCALE GENOMIC DNA]</scope>
    <source>
        <strain evidence="2">KCTC 52165</strain>
    </source>
</reference>
<name>A0ABV7K7I1_9HYPH</name>
<protein>
    <submittedName>
        <fullName evidence="1">Uncharacterized protein</fullName>
    </submittedName>
</protein>
<comment type="caution">
    <text evidence="1">The sequence shown here is derived from an EMBL/GenBank/DDBJ whole genome shotgun (WGS) entry which is preliminary data.</text>
</comment>
<organism evidence="1 2">
    <name type="scientific">Aquamicrobium soli</name>
    <dbReference type="NCBI Taxonomy" id="1811518"/>
    <lineage>
        <taxon>Bacteria</taxon>
        <taxon>Pseudomonadati</taxon>
        <taxon>Pseudomonadota</taxon>
        <taxon>Alphaproteobacteria</taxon>
        <taxon>Hyphomicrobiales</taxon>
        <taxon>Phyllobacteriaceae</taxon>
        <taxon>Aquamicrobium</taxon>
    </lineage>
</organism>
<evidence type="ECO:0000313" key="1">
    <source>
        <dbReference type="EMBL" id="MFC3204974.1"/>
    </source>
</evidence>
<dbReference type="RefSeq" id="WP_378217936.1">
    <property type="nucleotide sequence ID" value="NZ_JBHRTK010000001.1"/>
</dbReference>